<dbReference type="PANTHER" id="PTHR43880:SF12">
    <property type="entry name" value="ALCOHOL DEHYDROGENASE CLASS-3"/>
    <property type="match status" value="1"/>
</dbReference>
<dbReference type="InterPro" id="IPR036291">
    <property type="entry name" value="NAD(P)-bd_dom_sf"/>
</dbReference>
<dbReference type="Pfam" id="PF00107">
    <property type="entry name" value="ADH_zinc_N"/>
    <property type="match status" value="1"/>
</dbReference>
<protein>
    <submittedName>
        <fullName evidence="7">NAD(P)-dependent alcohol dehydrogenase</fullName>
    </submittedName>
</protein>
<dbReference type="PANTHER" id="PTHR43880">
    <property type="entry name" value="ALCOHOL DEHYDROGENASE"/>
    <property type="match status" value="1"/>
</dbReference>
<organism evidence="7 8">
    <name type="scientific">Zhongshania guokunii</name>
    <dbReference type="NCBI Taxonomy" id="641783"/>
    <lineage>
        <taxon>Bacteria</taxon>
        <taxon>Pseudomonadati</taxon>
        <taxon>Pseudomonadota</taxon>
        <taxon>Gammaproteobacteria</taxon>
        <taxon>Cellvibrionales</taxon>
        <taxon>Spongiibacteraceae</taxon>
        <taxon>Zhongshania</taxon>
    </lineage>
</organism>
<evidence type="ECO:0000313" key="7">
    <source>
        <dbReference type="EMBL" id="MEX1668387.1"/>
    </source>
</evidence>
<evidence type="ECO:0000256" key="2">
    <source>
        <dbReference type="ARBA" id="ARBA00022833"/>
    </source>
</evidence>
<evidence type="ECO:0000256" key="3">
    <source>
        <dbReference type="ARBA" id="ARBA00023002"/>
    </source>
</evidence>
<comment type="caution">
    <text evidence="7">The sequence shown here is derived from an EMBL/GenBank/DDBJ whole genome shotgun (WGS) entry which is preliminary data.</text>
</comment>
<keyword evidence="1 5" id="KW-0479">Metal-binding</keyword>
<gene>
    <name evidence="7" type="ORF">AB4876_05655</name>
</gene>
<dbReference type="EMBL" id="JBFRYA010000004">
    <property type="protein sequence ID" value="MEX1668387.1"/>
    <property type="molecule type" value="Genomic_DNA"/>
</dbReference>
<accession>A0ABV3U3I6</accession>
<dbReference type="CDD" id="cd08278">
    <property type="entry name" value="benzyl_alcohol_DH"/>
    <property type="match status" value="1"/>
</dbReference>
<keyword evidence="8" id="KW-1185">Reference proteome</keyword>
<dbReference type="Gene3D" id="3.40.50.720">
    <property type="entry name" value="NAD(P)-binding Rossmann-like Domain"/>
    <property type="match status" value="1"/>
</dbReference>
<evidence type="ECO:0000259" key="6">
    <source>
        <dbReference type="SMART" id="SM00829"/>
    </source>
</evidence>
<dbReference type="RefSeq" id="WP_368380672.1">
    <property type="nucleotide sequence ID" value="NZ_JBFRYA010000004.1"/>
</dbReference>
<keyword evidence="2 5" id="KW-0862">Zinc</keyword>
<evidence type="ECO:0000256" key="5">
    <source>
        <dbReference type="RuleBase" id="RU361277"/>
    </source>
</evidence>
<dbReference type="InterPro" id="IPR011032">
    <property type="entry name" value="GroES-like_sf"/>
</dbReference>
<evidence type="ECO:0000256" key="4">
    <source>
        <dbReference type="ARBA" id="ARBA00023027"/>
    </source>
</evidence>
<reference evidence="7 8" key="1">
    <citation type="journal article" date="2011" name="Int. J. Syst. Evol. Microbiol.">
        <title>Zhongshania antarctica gen. nov., sp. nov. and Zhongshania guokunii sp. nov., gammaproteobacteria respectively isolated from coastal attached (fast) ice and surface seawater of the Antarctic.</title>
        <authorList>
            <person name="Li H.J."/>
            <person name="Zhang X.Y."/>
            <person name="Chen C.X."/>
            <person name="Zhang Y.J."/>
            <person name="Gao Z.M."/>
            <person name="Yu Y."/>
            <person name="Chen X.L."/>
            <person name="Chen B."/>
            <person name="Zhang Y.Z."/>
        </authorList>
    </citation>
    <scope>NUCLEOTIDE SEQUENCE [LARGE SCALE GENOMIC DNA]</scope>
    <source>
        <strain evidence="7 8">ZS6-22T</strain>
    </source>
</reference>
<comment type="cofactor">
    <cofactor evidence="5">
        <name>Zn(2+)</name>
        <dbReference type="ChEBI" id="CHEBI:29105"/>
    </cofactor>
</comment>
<sequence>MASPIPKTIQAAVIRNTGAPWVIEDMELAPLRDDEVLVEMVGCGMCHTDIACRDGDYPVSLPMVVGHEGAGIIRETGAQVDKIKVGDHVVLSFDSCGGCPNCDSDKPAYCYSFFEINTSGRRIADQSTPLTQNGEPINAMFFGQSSFATFAIARMSNAVVIDKSLPLAQMGPLCCGVQTGAGAAVNSLGVGPGNSLLIFGGGAVGLSALLGARAVGAGEVIVVEPNAERRALAMELGATHVIDPSAGGDVLAEVRKLSGGVQFALDTTGRPDVVAVGIEALLTGGQLGLLGIPPADAMLPANMMSMLGRGITVKAIIEGDSDPQEFIPRMAAWYQEGRFPFDRMIKTFPFAQINEAAQASVSGAVVKPVLIF</sequence>
<dbReference type="InterPro" id="IPR002328">
    <property type="entry name" value="ADH_Zn_CS"/>
</dbReference>
<dbReference type="InterPro" id="IPR013149">
    <property type="entry name" value="ADH-like_C"/>
</dbReference>
<evidence type="ECO:0000256" key="1">
    <source>
        <dbReference type="ARBA" id="ARBA00022723"/>
    </source>
</evidence>
<comment type="similarity">
    <text evidence="5">Belongs to the zinc-containing alcohol dehydrogenase family.</text>
</comment>
<proteinExistence type="inferred from homology"/>
<feature type="domain" description="Enoyl reductase (ER)" evidence="6">
    <location>
        <begin position="12"/>
        <end position="370"/>
    </location>
</feature>
<evidence type="ECO:0000313" key="8">
    <source>
        <dbReference type="Proteomes" id="UP001557485"/>
    </source>
</evidence>
<dbReference type="Gene3D" id="3.90.180.10">
    <property type="entry name" value="Medium-chain alcohol dehydrogenases, catalytic domain"/>
    <property type="match status" value="1"/>
</dbReference>
<dbReference type="InterPro" id="IPR020843">
    <property type="entry name" value="ER"/>
</dbReference>
<name>A0ABV3U3I6_9GAMM</name>
<dbReference type="InterPro" id="IPR013154">
    <property type="entry name" value="ADH-like_N"/>
</dbReference>
<dbReference type="SMART" id="SM00829">
    <property type="entry name" value="PKS_ER"/>
    <property type="match status" value="1"/>
</dbReference>
<dbReference type="Proteomes" id="UP001557485">
    <property type="component" value="Unassembled WGS sequence"/>
</dbReference>
<dbReference type="Pfam" id="PF08240">
    <property type="entry name" value="ADH_N"/>
    <property type="match status" value="1"/>
</dbReference>
<dbReference type="PROSITE" id="PS00059">
    <property type="entry name" value="ADH_ZINC"/>
    <property type="match status" value="1"/>
</dbReference>
<keyword evidence="4" id="KW-0520">NAD</keyword>
<keyword evidence="3" id="KW-0560">Oxidoreductase</keyword>
<dbReference type="SUPFAM" id="SSF51735">
    <property type="entry name" value="NAD(P)-binding Rossmann-fold domains"/>
    <property type="match status" value="1"/>
</dbReference>
<dbReference type="SUPFAM" id="SSF50129">
    <property type="entry name" value="GroES-like"/>
    <property type="match status" value="1"/>
</dbReference>